<dbReference type="EMBL" id="JAJMLW010000001">
    <property type="protein sequence ID" value="MCI2241712.1"/>
    <property type="molecule type" value="Genomic_DNA"/>
</dbReference>
<dbReference type="InterPro" id="IPR047057">
    <property type="entry name" value="MerR_fam"/>
</dbReference>
<accession>A0ABS9WGV0</accession>
<comment type="caution">
    <text evidence="4">The sequence shown here is derived from an EMBL/GenBank/DDBJ whole genome shotgun (WGS) entry which is preliminary data.</text>
</comment>
<name>A0ABS9WGV0_9ACTN</name>
<protein>
    <submittedName>
        <fullName evidence="4">MerR family transcriptional regulator</fullName>
    </submittedName>
</protein>
<dbReference type="PRINTS" id="PR00040">
    <property type="entry name" value="HTHMERR"/>
</dbReference>
<dbReference type="Proteomes" id="UP001430755">
    <property type="component" value="Unassembled WGS sequence"/>
</dbReference>
<dbReference type="RefSeq" id="WP_242164130.1">
    <property type="nucleotide sequence ID" value="NZ_JAJMLW010000001.1"/>
</dbReference>
<dbReference type="PROSITE" id="PS50937">
    <property type="entry name" value="HTH_MERR_2"/>
    <property type="match status" value="1"/>
</dbReference>
<dbReference type="CDD" id="cd01109">
    <property type="entry name" value="HTH_YyaN"/>
    <property type="match status" value="1"/>
</dbReference>
<dbReference type="SUPFAM" id="SSF46955">
    <property type="entry name" value="Putative DNA-binding domain"/>
    <property type="match status" value="1"/>
</dbReference>
<evidence type="ECO:0000256" key="1">
    <source>
        <dbReference type="ARBA" id="ARBA00023125"/>
    </source>
</evidence>
<dbReference type="Pfam" id="PF13411">
    <property type="entry name" value="MerR_1"/>
    <property type="match status" value="1"/>
</dbReference>
<dbReference type="InterPro" id="IPR000551">
    <property type="entry name" value="MerR-type_HTH_dom"/>
</dbReference>
<evidence type="ECO:0000256" key="2">
    <source>
        <dbReference type="SAM" id="Coils"/>
    </source>
</evidence>
<evidence type="ECO:0000313" key="4">
    <source>
        <dbReference type="EMBL" id="MCI2241712.1"/>
    </source>
</evidence>
<organism evidence="4 5">
    <name type="scientific">Adlercreutzia faecimuris</name>
    <dbReference type="NCBI Taxonomy" id="2897341"/>
    <lineage>
        <taxon>Bacteria</taxon>
        <taxon>Bacillati</taxon>
        <taxon>Actinomycetota</taxon>
        <taxon>Coriobacteriia</taxon>
        <taxon>Eggerthellales</taxon>
        <taxon>Eggerthellaceae</taxon>
        <taxon>Adlercreutzia</taxon>
    </lineage>
</organism>
<feature type="coiled-coil region" evidence="2">
    <location>
        <begin position="74"/>
        <end position="115"/>
    </location>
</feature>
<dbReference type="PANTHER" id="PTHR30204">
    <property type="entry name" value="REDOX-CYCLING DRUG-SENSING TRANSCRIPTIONAL ACTIVATOR SOXR"/>
    <property type="match status" value="1"/>
</dbReference>
<dbReference type="InterPro" id="IPR009061">
    <property type="entry name" value="DNA-bd_dom_put_sf"/>
</dbReference>
<dbReference type="PANTHER" id="PTHR30204:SF98">
    <property type="entry name" value="HTH-TYPE TRANSCRIPTIONAL REGULATOR ADHR"/>
    <property type="match status" value="1"/>
</dbReference>
<evidence type="ECO:0000259" key="3">
    <source>
        <dbReference type="PROSITE" id="PS50937"/>
    </source>
</evidence>
<keyword evidence="5" id="KW-1185">Reference proteome</keyword>
<keyword evidence="2" id="KW-0175">Coiled coil</keyword>
<dbReference type="Gene3D" id="1.10.1660.10">
    <property type="match status" value="1"/>
</dbReference>
<proteinExistence type="predicted"/>
<dbReference type="SMART" id="SM00422">
    <property type="entry name" value="HTH_MERR"/>
    <property type="match status" value="1"/>
</dbReference>
<feature type="domain" description="HTH merR-type" evidence="3">
    <location>
        <begin position="1"/>
        <end position="69"/>
    </location>
</feature>
<keyword evidence="1" id="KW-0238">DNA-binding</keyword>
<sequence>MKIAEVSKRYGISADTLRYYERIGILQGIPRNASGIRDYNEANCKTVEFVKCMRDAGMSIEALTEYMDLFYRGDETMERRKAILQNQREDIRRRIVELEDALSRLDYKIDHYEDVMEHERDILK</sequence>
<gene>
    <name evidence="4" type="ORF">LPT13_04985</name>
</gene>
<evidence type="ECO:0000313" key="5">
    <source>
        <dbReference type="Proteomes" id="UP001430755"/>
    </source>
</evidence>
<reference evidence="4" key="1">
    <citation type="submission" date="2021-11" db="EMBL/GenBank/DDBJ databases">
        <title>A Novel Adlercreutzia Species, isolated from a Allomyrina dichotoma larva feces.</title>
        <authorList>
            <person name="Suh M.K."/>
        </authorList>
    </citation>
    <scope>NUCLEOTIDE SEQUENCE</scope>
    <source>
        <strain evidence="4">JBNU-10</strain>
    </source>
</reference>